<keyword evidence="8" id="KW-0560">Oxidoreductase</keyword>
<organism evidence="9 10">
    <name type="scientific">Colletotrichum liriopes</name>
    <dbReference type="NCBI Taxonomy" id="708192"/>
    <lineage>
        <taxon>Eukaryota</taxon>
        <taxon>Fungi</taxon>
        <taxon>Dikarya</taxon>
        <taxon>Ascomycota</taxon>
        <taxon>Pezizomycotina</taxon>
        <taxon>Sordariomycetes</taxon>
        <taxon>Hypocreomycetidae</taxon>
        <taxon>Glomerellales</taxon>
        <taxon>Glomerellaceae</taxon>
        <taxon>Colletotrichum</taxon>
        <taxon>Colletotrichum spaethianum species complex</taxon>
    </lineage>
</organism>
<accession>A0AA37GUF8</accession>
<keyword evidence="6 8" id="KW-0503">Monooxygenase</keyword>
<dbReference type="InterPro" id="IPR050121">
    <property type="entry name" value="Cytochrome_P450_monoxygenase"/>
</dbReference>
<keyword evidence="3 7" id="KW-0349">Heme</keyword>
<dbReference type="EMBL" id="BPPX01000026">
    <property type="protein sequence ID" value="GJC87455.1"/>
    <property type="molecule type" value="Genomic_DNA"/>
</dbReference>
<evidence type="ECO:0000256" key="3">
    <source>
        <dbReference type="ARBA" id="ARBA00022617"/>
    </source>
</evidence>
<evidence type="ECO:0000313" key="10">
    <source>
        <dbReference type="Proteomes" id="UP001055172"/>
    </source>
</evidence>
<evidence type="ECO:0000256" key="6">
    <source>
        <dbReference type="ARBA" id="ARBA00023033"/>
    </source>
</evidence>
<dbReference type="PROSITE" id="PS00086">
    <property type="entry name" value="CYTOCHROME_P450"/>
    <property type="match status" value="1"/>
</dbReference>
<sequence length="418" mass="46991">MAREKQVSAPQIYDKSMRLVELWTQKNRLSNGRPFEAGKDIHNVALDVILSVAFNPDPTKNITARNIAHFESISSPLATTGDQDLPVDIENLAAEPLVKALGILTDTAGTLFTSSMPRLRSWFLLREKPKKEAIASRAAMEARELGSAVERIEAGEPPRCAMDQMMIRERSIAEKEGRNPEYYSDTIKDELLGYLVAGHDTTSSATQWGIKFLTRCQTVQTRLRADLRAAFPAADRPPSVTEIIKAQIPYLDAVIEEILRCCKTLPIMSREARVDTQILGAMIPKGTVVMFLAHGPGVLRPAVPVDETKRTENGRNAKKRVGTWDPEEIEEFQPERWLKKDMEGTEVFDSNAGPLMTFGYGPRACFGRRLAYLEMRIVLFLLFWSFEMQELSKELSTWASLDGLTTIPRSCYVKLRKV</sequence>
<evidence type="ECO:0000256" key="4">
    <source>
        <dbReference type="ARBA" id="ARBA00022723"/>
    </source>
</evidence>
<dbReference type="InterPro" id="IPR001128">
    <property type="entry name" value="Cyt_P450"/>
</dbReference>
<dbReference type="AlphaFoldDB" id="A0AA37GUF8"/>
<dbReference type="PANTHER" id="PTHR24305">
    <property type="entry name" value="CYTOCHROME P450"/>
    <property type="match status" value="1"/>
</dbReference>
<keyword evidence="5 7" id="KW-0408">Iron</keyword>
<dbReference type="PRINTS" id="PR00385">
    <property type="entry name" value="P450"/>
</dbReference>
<evidence type="ECO:0000256" key="2">
    <source>
        <dbReference type="ARBA" id="ARBA00010617"/>
    </source>
</evidence>
<evidence type="ECO:0000256" key="8">
    <source>
        <dbReference type="RuleBase" id="RU000461"/>
    </source>
</evidence>
<evidence type="ECO:0000256" key="1">
    <source>
        <dbReference type="ARBA" id="ARBA00001971"/>
    </source>
</evidence>
<name>A0AA37GUF8_9PEZI</name>
<dbReference type="Proteomes" id="UP001055172">
    <property type="component" value="Unassembled WGS sequence"/>
</dbReference>
<dbReference type="Pfam" id="PF00067">
    <property type="entry name" value="p450"/>
    <property type="match status" value="2"/>
</dbReference>
<comment type="similarity">
    <text evidence="2 8">Belongs to the cytochrome P450 family.</text>
</comment>
<dbReference type="PANTHER" id="PTHR24305:SF232">
    <property type="entry name" value="P450, PUTATIVE (EUROFUNG)-RELATED"/>
    <property type="match status" value="1"/>
</dbReference>
<comment type="cofactor">
    <cofactor evidence="1 7">
        <name>heme</name>
        <dbReference type="ChEBI" id="CHEBI:30413"/>
    </cofactor>
</comment>
<dbReference type="GO" id="GO:0004497">
    <property type="term" value="F:monooxygenase activity"/>
    <property type="evidence" value="ECO:0007669"/>
    <property type="project" value="UniProtKB-KW"/>
</dbReference>
<evidence type="ECO:0000256" key="7">
    <source>
        <dbReference type="PIRSR" id="PIRSR602403-1"/>
    </source>
</evidence>
<dbReference type="InterPro" id="IPR017972">
    <property type="entry name" value="Cyt_P450_CS"/>
</dbReference>
<comment type="caution">
    <text evidence="9">The sequence shown here is derived from an EMBL/GenBank/DDBJ whole genome shotgun (WGS) entry which is preliminary data.</text>
</comment>
<feature type="binding site" description="axial binding residue" evidence="7">
    <location>
        <position position="365"/>
    </location>
    <ligand>
        <name>heme</name>
        <dbReference type="ChEBI" id="CHEBI:30413"/>
    </ligand>
    <ligandPart>
        <name>Fe</name>
        <dbReference type="ChEBI" id="CHEBI:18248"/>
    </ligandPart>
</feature>
<dbReference type="Gene3D" id="1.10.630.10">
    <property type="entry name" value="Cytochrome P450"/>
    <property type="match status" value="1"/>
</dbReference>
<reference evidence="9 10" key="1">
    <citation type="submission" date="2021-07" db="EMBL/GenBank/DDBJ databases">
        <title>Genome data of Colletotrichum spaethianum.</title>
        <authorList>
            <person name="Utami Y.D."/>
            <person name="Hiruma K."/>
        </authorList>
    </citation>
    <scope>NUCLEOTIDE SEQUENCE [LARGE SCALE GENOMIC DNA]</scope>
    <source>
        <strain evidence="9 10">MAFF 242679</strain>
    </source>
</reference>
<proteinExistence type="inferred from homology"/>
<evidence type="ECO:0000313" key="9">
    <source>
        <dbReference type="EMBL" id="GJC87455.1"/>
    </source>
</evidence>
<keyword evidence="4 7" id="KW-0479">Metal-binding</keyword>
<dbReference type="InterPro" id="IPR036396">
    <property type="entry name" value="Cyt_P450_sf"/>
</dbReference>
<gene>
    <name evidence="9" type="ORF">ColLi_10293</name>
</gene>
<dbReference type="PRINTS" id="PR00465">
    <property type="entry name" value="EP450IV"/>
</dbReference>
<dbReference type="GO" id="GO:0020037">
    <property type="term" value="F:heme binding"/>
    <property type="evidence" value="ECO:0007669"/>
    <property type="project" value="InterPro"/>
</dbReference>
<protein>
    <submittedName>
        <fullName evidence="9">Cytochrome P450 monooxygenase tri13</fullName>
    </submittedName>
</protein>
<keyword evidence="10" id="KW-1185">Reference proteome</keyword>
<dbReference type="GO" id="GO:0005506">
    <property type="term" value="F:iron ion binding"/>
    <property type="evidence" value="ECO:0007669"/>
    <property type="project" value="InterPro"/>
</dbReference>
<evidence type="ECO:0000256" key="5">
    <source>
        <dbReference type="ARBA" id="ARBA00023004"/>
    </source>
</evidence>
<dbReference type="GO" id="GO:0016705">
    <property type="term" value="F:oxidoreductase activity, acting on paired donors, with incorporation or reduction of molecular oxygen"/>
    <property type="evidence" value="ECO:0007669"/>
    <property type="project" value="InterPro"/>
</dbReference>
<dbReference type="InterPro" id="IPR002403">
    <property type="entry name" value="Cyt_P450_E_grp-IV"/>
</dbReference>
<dbReference type="SUPFAM" id="SSF48264">
    <property type="entry name" value="Cytochrome P450"/>
    <property type="match status" value="1"/>
</dbReference>